<keyword evidence="2" id="KW-0805">Transcription regulation</keyword>
<gene>
    <name evidence="6" type="ORF">J2S01_000023</name>
</gene>
<dbReference type="RefSeq" id="WP_196605919.1">
    <property type="nucleotide sequence ID" value="NZ_CP116940.1"/>
</dbReference>
<protein>
    <submittedName>
        <fullName evidence="6">DNA-binding transcriptional LysR family regulator</fullName>
    </submittedName>
</protein>
<comment type="caution">
    <text evidence="6">The sequence shown here is derived from an EMBL/GenBank/DDBJ whole genome shotgun (WGS) entry which is preliminary data.</text>
</comment>
<keyword evidence="3 6" id="KW-0238">DNA-binding</keyword>
<dbReference type="Pfam" id="PF03466">
    <property type="entry name" value="LysR_substrate"/>
    <property type="match status" value="1"/>
</dbReference>
<dbReference type="PANTHER" id="PTHR30126:SF40">
    <property type="entry name" value="HTH-TYPE TRANSCRIPTIONAL REGULATOR GLTR"/>
    <property type="match status" value="1"/>
</dbReference>
<evidence type="ECO:0000259" key="5">
    <source>
        <dbReference type="PROSITE" id="PS50931"/>
    </source>
</evidence>
<dbReference type="Gene3D" id="1.10.10.10">
    <property type="entry name" value="Winged helix-like DNA-binding domain superfamily/Winged helix DNA-binding domain"/>
    <property type="match status" value="1"/>
</dbReference>
<dbReference type="GO" id="GO:0003677">
    <property type="term" value="F:DNA binding"/>
    <property type="evidence" value="ECO:0007669"/>
    <property type="project" value="UniProtKB-KW"/>
</dbReference>
<evidence type="ECO:0000313" key="7">
    <source>
        <dbReference type="Proteomes" id="UP001239167"/>
    </source>
</evidence>
<dbReference type="Pfam" id="PF00126">
    <property type="entry name" value="HTH_1"/>
    <property type="match status" value="1"/>
</dbReference>
<dbReference type="InterPro" id="IPR000847">
    <property type="entry name" value="LysR_HTH_N"/>
</dbReference>
<dbReference type="InterPro" id="IPR036388">
    <property type="entry name" value="WH-like_DNA-bd_sf"/>
</dbReference>
<dbReference type="PROSITE" id="PS50931">
    <property type="entry name" value="HTH_LYSR"/>
    <property type="match status" value="1"/>
</dbReference>
<sequence>MDLQVLKYFSAVSHEGSFLRASQKLNYAQSNLSTKIKNLEKEFAVKLFHRTSQGVTLTEKGELLLAYADKLLQLSYDTENAMHSTDTTKQTLSISTMESAAVTFVPDILIKYHQANPEIALTINTDISKRSLAKLLEHTIDGAFVAGATRHEKLSSVIVRDEELSLITNNTLKNISTKQLLQQPLLVFPQGCSYRQILENWLEDEQLVPARIIEFNSLSALFASISAGLGIGLFPKDSADSFTSDQILFCHEIPEKYRYISVKFVWRKKSWMNLSLQKFIQLFS</sequence>
<dbReference type="PRINTS" id="PR00039">
    <property type="entry name" value="HTHLYSR"/>
</dbReference>
<keyword evidence="4" id="KW-0804">Transcription</keyword>
<evidence type="ECO:0000313" key="6">
    <source>
        <dbReference type="EMBL" id="MDQ0202338.1"/>
    </source>
</evidence>
<evidence type="ECO:0000256" key="1">
    <source>
        <dbReference type="ARBA" id="ARBA00009437"/>
    </source>
</evidence>
<name>A0ABT9Y3D9_9FIRM</name>
<dbReference type="EMBL" id="JAUSUE010000001">
    <property type="protein sequence ID" value="MDQ0202338.1"/>
    <property type="molecule type" value="Genomic_DNA"/>
</dbReference>
<evidence type="ECO:0000256" key="4">
    <source>
        <dbReference type="ARBA" id="ARBA00023163"/>
    </source>
</evidence>
<dbReference type="Proteomes" id="UP001239167">
    <property type="component" value="Unassembled WGS sequence"/>
</dbReference>
<dbReference type="SUPFAM" id="SSF46785">
    <property type="entry name" value="Winged helix' DNA-binding domain"/>
    <property type="match status" value="1"/>
</dbReference>
<reference evidence="6 7" key="1">
    <citation type="submission" date="2023-07" db="EMBL/GenBank/DDBJ databases">
        <title>Genomic Encyclopedia of Type Strains, Phase IV (KMG-IV): sequencing the most valuable type-strain genomes for metagenomic binning, comparative biology and taxonomic classification.</title>
        <authorList>
            <person name="Goeker M."/>
        </authorList>
    </citation>
    <scope>NUCLEOTIDE SEQUENCE [LARGE SCALE GENOMIC DNA]</scope>
    <source>
        <strain evidence="6 7">DSM 16980</strain>
    </source>
</reference>
<feature type="domain" description="HTH lysR-type" evidence="5">
    <location>
        <begin position="1"/>
        <end position="58"/>
    </location>
</feature>
<evidence type="ECO:0000256" key="3">
    <source>
        <dbReference type="ARBA" id="ARBA00023125"/>
    </source>
</evidence>
<evidence type="ECO:0000256" key="2">
    <source>
        <dbReference type="ARBA" id="ARBA00023015"/>
    </source>
</evidence>
<dbReference type="InterPro" id="IPR005119">
    <property type="entry name" value="LysR_subst-bd"/>
</dbReference>
<dbReference type="PANTHER" id="PTHR30126">
    <property type="entry name" value="HTH-TYPE TRANSCRIPTIONAL REGULATOR"/>
    <property type="match status" value="1"/>
</dbReference>
<dbReference type="Gene3D" id="3.40.190.290">
    <property type="match status" value="1"/>
</dbReference>
<organism evidence="6 7">
    <name type="scientific">Pectinatus haikarae</name>
    <dbReference type="NCBI Taxonomy" id="349096"/>
    <lineage>
        <taxon>Bacteria</taxon>
        <taxon>Bacillati</taxon>
        <taxon>Bacillota</taxon>
        <taxon>Negativicutes</taxon>
        <taxon>Selenomonadales</taxon>
        <taxon>Selenomonadaceae</taxon>
        <taxon>Pectinatus</taxon>
    </lineage>
</organism>
<accession>A0ABT9Y3D9</accession>
<keyword evidence="7" id="KW-1185">Reference proteome</keyword>
<comment type="similarity">
    <text evidence="1">Belongs to the LysR transcriptional regulatory family.</text>
</comment>
<dbReference type="SUPFAM" id="SSF53850">
    <property type="entry name" value="Periplasmic binding protein-like II"/>
    <property type="match status" value="1"/>
</dbReference>
<proteinExistence type="inferred from homology"/>
<dbReference type="InterPro" id="IPR036390">
    <property type="entry name" value="WH_DNA-bd_sf"/>
</dbReference>